<proteinExistence type="predicted"/>
<keyword evidence="2" id="KW-1185">Reference proteome</keyword>
<evidence type="ECO:0000313" key="3">
    <source>
        <dbReference type="WBParaSite" id="GPUH_0000841101-mRNA-1"/>
    </source>
</evidence>
<dbReference type="EMBL" id="UYRT01024396">
    <property type="protein sequence ID" value="VDK62395.1"/>
    <property type="molecule type" value="Genomic_DNA"/>
</dbReference>
<gene>
    <name evidence="1" type="ORF">GPUH_LOCUS8401</name>
</gene>
<organism evidence="3">
    <name type="scientific">Gongylonema pulchrum</name>
    <dbReference type="NCBI Taxonomy" id="637853"/>
    <lineage>
        <taxon>Eukaryota</taxon>
        <taxon>Metazoa</taxon>
        <taxon>Ecdysozoa</taxon>
        <taxon>Nematoda</taxon>
        <taxon>Chromadorea</taxon>
        <taxon>Rhabditida</taxon>
        <taxon>Spirurina</taxon>
        <taxon>Spiruromorpha</taxon>
        <taxon>Spiruroidea</taxon>
        <taxon>Gongylonematidae</taxon>
        <taxon>Gongylonema</taxon>
    </lineage>
</organism>
<evidence type="ECO:0000313" key="1">
    <source>
        <dbReference type="EMBL" id="VDK62395.1"/>
    </source>
</evidence>
<dbReference type="AlphaFoldDB" id="A0A183DI61"/>
<dbReference type="WBParaSite" id="GPUH_0000841101-mRNA-1">
    <property type="protein sequence ID" value="GPUH_0000841101-mRNA-1"/>
    <property type="gene ID" value="GPUH_0000841101"/>
</dbReference>
<reference evidence="3" key="1">
    <citation type="submission" date="2016-06" db="UniProtKB">
        <authorList>
            <consortium name="WormBaseParasite"/>
        </authorList>
    </citation>
    <scope>IDENTIFICATION</scope>
</reference>
<reference evidence="1 2" key="2">
    <citation type="submission" date="2018-11" db="EMBL/GenBank/DDBJ databases">
        <authorList>
            <consortium name="Pathogen Informatics"/>
        </authorList>
    </citation>
    <scope>NUCLEOTIDE SEQUENCE [LARGE SCALE GENOMIC DNA]</scope>
</reference>
<name>A0A183DI61_9BILA</name>
<dbReference type="Proteomes" id="UP000271098">
    <property type="component" value="Unassembled WGS sequence"/>
</dbReference>
<sequence>HKKVQERYEALTETLKNRVTLRNDSEEKVKVLAARLQNIEKCLSSTNCKGKTLEETLSNLLGERDGLINAEKMAVNFR</sequence>
<accession>A0A183DI61</accession>
<protein>
    <submittedName>
        <fullName evidence="3">Coiled-coil domain containing 170</fullName>
    </submittedName>
</protein>
<evidence type="ECO:0000313" key="2">
    <source>
        <dbReference type="Proteomes" id="UP000271098"/>
    </source>
</evidence>